<dbReference type="InterPro" id="IPR011053">
    <property type="entry name" value="Single_hybrid_motif"/>
</dbReference>
<proteinExistence type="predicted"/>
<dbReference type="NCBIfam" id="TIGR00531">
    <property type="entry name" value="BCCP"/>
    <property type="match status" value="1"/>
</dbReference>
<dbReference type="UniPathway" id="UPA00094"/>
<comment type="pathway">
    <text evidence="1 8">Lipid metabolism; fatty acid biosynthesis.</text>
</comment>
<dbReference type="Pfam" id="PF00364">
    <property type="entry name" value="Biotin_lipoyl"/>
    <property type="match status" value="1"/>
</dbReference>
<dbReference type="GO" id="GO:0006633">
    <property type="term" value="P:fatty acid biosynthetic process"/>
    <property type="evidence" value="ECO:0007669"/>
    <property type="project" value="UniProtKB-UniPathway"/>
</dbReference>
<comment type="caution">
    <text evidence="10">The sequence shown here is derived from an EMBL/GenBank/DDBJ whole genome shotgun (WGS) entry which is preliminary data.</text>
</comment>
<dbReference type="InterPro" id="IPR001249">
    <property type="entry name" value="AcCoA_biotinCC"/>
</dbReference>
<evidence type="ECO:0000256" key="5">
    <source>
        <dbReference type="ARBA" id="ARBA00023098"/>
    </source>
</evidence>
<dbReference type="GO" id="GO:0003989">
    <property type="term" value="F:acetyl-CoA carboxylase activity"/>
    <property type="evidence" value="ECO:0007669"/>
    <property type="project" value="InterPro"/>
</dbReference>
<evidence type="ECO:0000256" key="1">
    <source>
        <dbReference type="ARBA" id="ARBA00005194"/>
    </source>
</evidence>
<dbReference type="eggNOG" id="COG0511">
    <property type="taxonomic scope" value="Bacteria"/>
</dbReference>
<dbReference type="PANTHER" id="PTHR45266:SF3">
    <property type="entry name" value="OXALOACETATE DECARBOXYLASE ALPHA CHAIN"/>
    <property type="match status" value="1"/>
</dbReference>
<keyword evidence="3 8" id="KW-0444">Lipid biosynthesis</keyword>
<keyword evidence="6 8" id="KW-0275">Fatty acid biosynthesis</keyword>
<dbReference type="InterPro" id="IPR001882">
    <property type="entry name" value="Biotin_BS"/>
</dbReference>
<accession>B1C4Y3</accession>
<dbReference type="PANTHER" id="PTHR45266">
    <property type="entry name" value="OXALOACETATE DECARBOXYLASE ALPHA CHAIN"/>
    <property type="match status" value="1"/>
</dbReference>
<dbReference type="PROSITE" id="PS50968">
    <property type="entry name" value="BIOTINYL_LIPOYL"/>
    <property type="match status" value="1"/>
</dbReference>
<dbReference type="InterPro" id="IPR000089">
    <property type="entry name" value="Biotin_lipoyl"/>
</dbReference>
<dbReference type="Gene3D" id="2.40.50.100">
    <property type="match status" value="1"/>
</dbReference>
<evidence type="ECO:0000256" key="7">
    <source>
        <dbReference type="ARBA" id="ARBA00023267"/>
    </source>
</evidence>
<dbReference type="AlphaFoldDB" id="B1C4Y3"/>
<dbReference type="HOGENOM" id="CLU_016733_3_2_9"/>
<dbReference type="PRINTS" id="PR01071">
    <property type="entry name" value="ACOABIOTINCC"/>
</dbReference>
<feature type="domain" description="Lipoyl-binding" evidence="9">
    <location>
        <begin position="85"/>
        <end position="161"/>
    </location>
</feature>
<reference evidence="10" key="1">
    <citation type="submission" date="2008-02" db="EMBL/GenBank/DDBJ databases">
        <authorList>
            <person name="Fulton L."/>
            <person name="Clifton S."/>
            <person name="Fulton B."/>
            <person name="Xu J."/>
            <person name="Minx P."/>
            <person name="Pepin K.H."/>
            <person name="Johnson M."/>
            <person name="Thiruvilangam P."/>
            <person name="Bhonagiri V."/>
            <person name="Nash W.E."/>
            <person name="Mardis E.R."/>
            <person name="Wilson R.K."/>
        </authorList>
    </citation>
    <scope>NUCLEOTIDE SEQUENCE [LARGE SCALE GENOMIC DNA]</scope>
    <source>
        <strain evidence="10">DSM 1552</strain>
    </source>
</reference>
<evidence type="ECO:0000256" key="3">
    <source>
        <dbReference type="ARBA" id="ARBA00022516"/>
    </source>
</evidence>
<evidence type="ECO:0000256" key="6">
    <source>
        <dbReference type="ARBA" id="ARBA00023160"/>
    </source>
</evidence>
<gene>
    <name evidence="10" type="primary">accB</name>
    <name evidence="10" type="ORF">CLOSPI_02152</name>
</gene>
<dbReference type="InterPro" id="IPR050709">
    <property type="entry name" value="Biotin_Carboxyl_Carrier/Decarb"/>
</dbReference>
<keyword evidence="7 8" id="KW-0092">Biotin</keyword>
<comment type="function">
    <text evidence="8">This protein is a component of the acetyl coenzyme A carboxylase complex; first, biotin carboxylase catalyzes the carboxylation of the carrier protein and then the transcarboxylase transfers the carboxyl group to form malonyl-CoA.</text>
</comment>
<reference evidence="10" key="2">
    <citation type="submission" date="2014-06" db="EMBL/GenBank/DDBJ databases">
        <title>Draft genome sequence of Clostridium spiroforme (DSM 1552).</title>
        <authorList>
            <person name="Sudarsanam P."/>
            <person name="Ley R."/>
            <person name="Guruge J."/>
            <person name="Turnbaugh P.J."/>
            <person name="Mahowald M."/>
            <person name="Liep D."/>
            <person name="Gordon J."/>
        </authorList>
    </citation>
    <scope>NUCLEOTIDE SEQUENCE</scope>
    <source>
        <strain evidence="10">DSM 1552</strain>
    </source>
</reference>
<organism evidence="10 11">
    <name type="scientific">Thomasclavelia spiroformis DSM 1552</name>
    <dbReference type="NCBI Taxonomy" id="428126"/>
    <lineage>
        <taxon>Bacteria</taxon>
        <taxon>Bacillati</taxon>
        <taxon>Bacillota</taxon>
        <taxon>Erysipelotrichia</taxon>
        <taxon>Erysipelotrichales</taxon>
        <taxon>Coprobacillaceae</taxon>
        <taxon>Thomasclavelia</taxon>
    </lineage>
</organism>
<dbReference type="SUPFAM" id="SSF51230">
    <property type="entry name" value="Single hybrid motif"/>
    <property type="match status" value="1"/>
</dbReference>
<keyword evidence="4 8" id="KW-0276">Fatty acid metabolism</keyword>
<evidence type="ECO:0000259" key="9">
    <source>
        <dbReference type="PROSITE" id="PS50968"/>
    </source>
</evidence>
<evidence type="ECO:0000256" key="4">
    <source>
        <dbReference type="ARBA" id="ARBA00022832"/>
    </source>
</evidence>
<dbReference type="PROSITE" id="PS00188">
    <property type="entry name" value="BIOTIN"/>
    <property type="match status" value="1"/>
</dbReference>
<evidence type="ECO:0000313" key="11">
    <source>
        <dbReference type="Proteomes" id="UP000004910"/>
    </source>
</evidence>
<dbReference type="STRING" id="428126.CLOSPI_02152"/>
<evidence type="ECO:0000313" key="10">
    <source>
        <dbReference type="EMBL" id="EDS73727.1"/>
    </source>
</evidence>
<evidence type="ECO:0000256" key="2">
    <source>
        <dbReference type="ARBA" id="ARBA00017562"/>
    </source>
</evidence>
<protein>
    <recommendedName>
        <fullName evidence="2 8">Biotin carboxyl carrier protein of acetyl-CoA carboxylase</fullName>
    </recommendedName>
</protein>
<dbReference type="GO" id="GO:0009317">
    <property type="term" value="C:acetyl-CoA carboxylase complex"/>
    <property type="evidence" value="ECO:0007669"/>
    <property type="project" value="InterPro"/>
</dbReference>
<dbReference type="EMBL" id="ABIK02000015">
    <property type="protein sequence ID" value="EDS73727.1"/>
    <property type="molecule type" value="Genomic_DNA"/>
</dbReference>
<dbReference type="Proteomes" id="UP000004910">
    <property type="component" value="Unassembled WGS sequence"/>
</dbReference>
<keyword evidence="5 8" id="KW-0443">Lipid metabolism</keyword>
<dbReference type="FunFam" id="2.40.50.100:FF:000003">
    <property type="entry name" value="Acetyl-CoA carboxylase biotin carboxyl carrier protein"/>
    <property type="match status" value="1"/>
</dbReference>
<keyword evidence="11" id="KW-1185">Reference proteome</keyword>
<name>B1C4Y3_9FIRM</name>
<dbReference type="CDD" id="cd06850">
    <property type="entry name" value="biotinyl_domain"/>
    <property type="match status" value="1"/>
</dbReference>
<evidence type="ECO:0000256" key="8">
    <source>
        <dbReference type="RuleBase" id="RU364072"/>
    </source>
</evidence>
<sequence length="162" mass="17486">MKFTLILKTKEKVMKIDLVKQLISEFENSEVFKMKVEMEDVKLELEKAPVAPVNVVSAPVATPVVQAPVNQAAPVEAKEEPVVSGTPVKSPIVGVFYAASSPTAKPYVEVGSKVKAGQVLCIVEAMKVMNEIKAPIDGTVTAIMANTEDLVEYDQVLMIIEG</sequence>